<dbReference type="PANTHER" id="PTHR11692">
    <property type="entry name" value="BIFUNCTIONAL PURINE BIOSYNTHESIS PROTEIN PURH"/>
    <property type="match status" value="1"/>
</dbReference>
<dbReference type="SUPFAM" id="SSF53927">
    <property type="entry name" value="Cytidine deaminase-like"/>
    <property type="match status" value="1"/>
</dbReference>
<feature type="domain" description="MGS-like" evidence="11">
    <location>
        <begin position="1"/>
        <end position="155"/>
    </location>
</feature>
<dbReference type="InterPro" id="IPR002695">
    <property type="entry name" value="PurH-like"/>
</dbReference>
<reference evidence="12 13" key="1">
    <citation type="submission" date="2019-02" db="EMBL/GenBank/DDBJ databases">
        <title>Deep-cultivation of Planctomycetes and their phenomic and genomic characterization uncovers novel biology.</title>
        <authorList>
            <person name="Wiegand S."/>
            <person name="Jogler M."/>
            <person name="Boedeker C."/>
            <person name="Pinto D."/>
            <person name="Vollmers J."/>
            <person name="Rivas-Marin E."/>
            <person name="Kohn T."/>
            <person name="Peeters S.H."/>
            <person name="Heuer A."/>
            <person name="Rast P."/>
            <person name="Oberbeckmann S."/>
            <person name="Bunk B."/>
            <person name="Jeske O."/>
            <person name="Meyerdierks A."/>
            <person name="Storesund J.E."/>
            <person name="Kallscheuer N."/>
            <person name="Luecker S."/>
            <person name="Lage O.M."/>
            <person name="Pohl T."/>
            <person name="Merkel B.J."/>
            <person name="Hornburger P."/>
            <person name="Mueller R.-W."/>
            <person name="Bruemmer F."/>
            <person name="Labrenz M."/>
            <person name="Spormann A.M."/>
            <person name="Op Den Camp H."/>
            <person name="Overmann J."/>
            <person name="Amann R."/>
            <person name="Jetten M.S.M."/>
            <person name="Mascher T."/>
            <person name="Medema M.H."/>
            <person name="Devos D.P."/>
            <person name="Kaster A.-K."/>
            <person name="Ovreas L."/>
            <person name="Rohde M."/>
            <person name="Galperin M.Y."/>
            <person name="Jogler C."/>
        </authorList>
    </citation>
    <scope>NUCLEOTIDE SEQUENCE [LARGE SCALE GENOMIC DNA]</scope>
    <source>
        <strain evidence="12 13">Q31b</strain>
    </source>
</reference>
<dbReference type="InterPro" id="IPR024051">
    <property type="entry name" value="AICAR_Tfase_dup_dom_sf"/>
</dbReference>
<keyword evidence="5 10" id="KW-0658">Purine biosynthesis</keyword>
<dbReference type="SUPFAM" id="SSF52335">
    <property type="entry name" value="Methylglyoxal synthase-like"/>
    <property type="match status" value="1"/>
</dbReference>
<dbReference type="InterPro" id="IPR016193">
    <property type="entry name" value="Cytidine_deaminase-like"/>
</dbReference>
<evidence type="ECO:0000256" key="6">
    <source>
        <dbReference type="ARBA" id="ARBA00022801"/>
    </source>
</evidence>
<dbReference type="EC" id="2.1.2.3" evidence="10"/>
<evidence type="ECO:0000313" key="12">
    <source>
        <dbReference type="EMBL" id="TWU45464.1"/>
    </source>
</evidence>
<dbReference type="FunFam" id="3.40.140.20:FF:000001">
    <property type="entry name" value="Bifunctional purine biosynthesis protein PurH"/>
    <property type="match status" value="1"/>
</dbReference>
<evidence type="ECO:0000256" key="3">
    <source>
        <dbReference type="ARBA" id="ARBA00007667"/>
    </source>
</evidence>
<proteinExistence type="inferred from homology"/>
<comment type="catalytic activity">
    <reaction evidence="8 10">
        <text>(6R)-10-formyltetrahydrofolate + 5-amino-1-(5-phospho-beta-D-ribosyl)imidazole-4-carboxamide = 5-formamido-1-(5-phospho-D-ribosyl)imidazole-4-carboxamide + (6S)-5,6,7,8-tetrahydrofolate</text>
        <dbReference type="Rhea" id="RHEA:22192"/>
        <dbReference type="ChEBI" id="CHEBI:57453"/>
        <dbReference type="ChEBI" id="CHEBI:58467"/>
        <dbReference type="ChEBI" id="CHEBI:58475"/>
        <dbReference type="ChEBI" id="CHEBI:195366"/>
        <dbReference type="EC" id="2.1.2.3"/>
    </reaction>
</comment>
<keyword evidence="4 10" id="KW-0808">Transferase</keyword>
<comment type="pathway">
    <text evidence="1 10">Purine metabolism; IMP biosynthesis via de novo pathway; IMP from 5-formamido-1-(5-phospho-D-ribosyl)imidazole-4-carboxamide: step 1/1.</text>
</comment>
<dbReference type="Proteomes" id="UP000315471">
    <property type="component" value="Unassembled WGS sequence"/>
</dbReference>
<dbReference type="SMART" id="SM00851">
    <property type="entry name" value="MGS"/>
    <property type="match status" value="1"/>
</dbReference>
<dbReference type="Pfam" id="PF01808">
    <property type="entry name" value="AICARFT_IMPCHas"/>
    <property type="match status" value="1"/>
</dbReference>
<dbReference type="Gene3D" id="3.40.50.1380">
    <property type="entry name" value="Methylglyoxal synthase-like domain"/>
    <property type="match status" value="1"/>
</dbReference>
<dbReference type="OrthoDB" id="9802065at2"/>
<evidence type="ECO:0000256" key="10">
    <source>
        <dbReference type="HAMAP-Rule" id="MF_00139"/>
    </source>
</evidence>
<dbReference type="PANTHER" id="PTHR11692:SF0">
    <property type="entry name" value="BIFUNCTIONAL PURINE BIOSYNTHESIS PROTEIN ATIC"/>
    <property type="match status" value="1"/>
</dbReference>
<evidence type="ECO:0000256" key="8">
    <source>
        <dbReference type="ARBA" id="ARBA00050488"/>
    </source>
</evidence>
<evidence type="ECO:0000256" key="1">
    <source>
        <dbReference type="ARBA" id="ARBA00004844"/>
    </source>
</evidence>
<dbReference type="UniPathway" id="UPA00074">
    <property type="reaction ID" value="UER00133"/>
</dbReference>
<dbReference type="FunFam" id="3.40.50.1380:FF:000001">
    <property type="entry name" value="Bifunctional purine biosynthesis protein PurH"/>
    <property type="match status" value="1"/>
</dbReference>
<dbReference type="PIRSF" id="PIRSF000414">
    <property type="entry name" value="AICARFT_IMPCHas"/>
    <property type="match status" value="1"/>
</dbReference>
<comment type="catalytic activity">
    <reaction evidence="9 10">
        <text>IMP + H2O = 5-formamido-1-(5-phospho-D-ribosyl)imidazole-4-carboxamide</text>
        <dbReference type="Rhea" id="RHEA:18445"/>
        <dbReference type="ChEBI" id="CHEBI:15377"/>
        <dbReference type="ChEBI" id="CHEBI:58053"/>
        <dbReference type="ChEBI" id="CHEBI:58467"/>
        <dbReference type="EC" id="3.5.4.10"/>
    </reaction>
</comment>
<dbReference type="HAMAP" id="MF_00139">
    <property type="entry name" value="PurH"/>
    <property type="match status" value="1"/>
</dbReference>
<evidence type="ECO:0000313" key="13">
    <source>
        <dbReference type="Proteomes" id="UP000315471"/>
    </source>
</evidence>
<dbReference type="GO" id="GO:0004643">
    <property type="term" value="F:phosphoribosylaminoimidazolecarboxamide formyltransferase activity"/>
    <property type="evidence" value="ECO:0007669"/>
    <property type="project" value="UniProtKB-UniRule"/>
</dbReference>
<comment type="pathway">
    <text evidence="2 10">Purine metabolism; IMP biosynthesis via de novo pathway; 5-formamido-1-(5-phospho-D-ribosyl)imidazole-4-carboxamide from 5-amino-1-(5-phospho-D-ribosyl)imidazole-4-carboxamide (10-formyl THF route): step 1/1.</text>
</comment>
<dbReference type="InterPro" id="IPR036914">
    <property type="entry name" value="MGS-like_dom_sf"/>
</dbReference>
<dbReference type="Pfam" id="PF02142">
    <property type="entry name" value="MGS"/>
    <property type="match status" value="1"/>
</dbReference>
<keyword evidence="6 10" id="KW-0378">Hydrolase</keyword>
<gene>
    <name evidence="10 12" type="primary">purH</name>
    <name evidence="12" type="ORF">Q31b_06360</name>
</gene>
<dbReference type="GO" id="GO:0003937">
    <property type="term" value="F:IMP cyclohydrolase activity"/>
    <property type="evidence" value="ECO:0007669"/>
    <property type="project" value="UniProtKB-UniRule"/>
</dbReference>
<dbReference type="GO" id="GO:0005829">
    <property type="term" value="C:cytosol"/>
    <property type="evidence" value="ECO:0007669"/>
    <property type="project" value="TreeGrafter"/>
</dbReference>
<protein>
    <recommendedName>
        <fullName evidence="10">Bifunctional purine biosynthesis protein PurH</fullName>
    </recommendedName>
    <domain>
        <recommendedName>
            <fullName evidence="10">Phosphoribosylaminoimidazolecarboxamide formyltransferase</fullName>
            <ecNumber evidence="10">2.1.2.3</ecNumber>
        </recommendedName>
        <alternativeName>
            <fullName evidence="10">AICAR transformylase</fullName>
        </alternativeName>
    </domain>
    <domain>
        <recommendedName>
            <fullName evidence="10">IMP cyclohydrolase</fullName>
            <ecNumber evidence="10">3.5.4.10</ecNumber>
        </recommendedName>
        <alternativeName>
            <fullName evidence="10">ATIC</fullName>
        </alternativeName>
        <alternativeName>
            <fullName evidence="10">IMP synthase</fullName>
        </alternativeName>
        <alternativeName>
            <fullName evidence="10">Inosinicase</fullName>
        </alternativeName>
    </domain>
</protein>
<keyword evidence="13" id="KW-1185">Reference proteome</keyword>
<sequence length="528" mass="57156">MALAIVSDTVSVKNALISVSDKMGLADFAHSLQEMGVALYSTGGTRKHLEESGVEVHDVADYTGFPEMMDGRVKTLHPKVFGGILGIRDREDHVASMEKHGMISFDMVVVNLYPFEATAARSGVSREECVEQIDIGGPSLVRAAAKNHRDVAIITSSEQYSRVLAELHENDGTSLKTRQTLAAEAFEHTACYDRAIADYMRGDSMSGDFPTSMHLTLKRKAHLRYGENPHQRAALYSDPSVKGANLVSARQISGKELSYNNYLDLDAALEIVRGFAEPAVSVMKHNNPCGAATGAKLSIACRKALAGDPLSAFGSVLGFNRTVDVETAELLCEPGLFIEAIVAPDFEASAVGLLTTRPRWKDNVRLMQVGRLDTLGATIQRRFISGGMLAQDADRMSSSPLQWKTATDCQVDDELWDDISFAWEMVRHVKSNAIVLAREAALIGVGAGQMSRVDSVEIAIEKAGDRAKGSVLASDAFFPFPDSIEAAAEAGVIAIVQPGGSRRDNEVIAACNEHDIPLILTGRRHFKH</sequence>
<keyword evidence="7 10" id="KW-0511">Multifunctional enzyme</keyword>
<dbReference type="AlphaFoldDB" id="A0A5C6EAE9"/>
<evidence type="ECO:0000256" key="7">
    <source>
        <dbReference type="ARBA" id="ARBA00023268"/>
    </source>
</evidence>
<evidence type="ECO:0000259" key="11">
    <source>
        <dbReference type="PROSITE" id="PS51855"/>
    </source>
</evidence>
<evidence type="ECO:0000256" key="5">
    <source>
        <dbReference type="ARBA" id="ARBA00022755"/>
    </source>
</evidence>
<dbReference type="EC" id="3.5.4.10" evidence="10"/>
<name>A0A5C6EAE9_9BACT</name>
<dbReference type="NCBIfam" id="NF002049">
    <property type="entry name" value="PRK00881.1"/>
    <property type="match status" value="1"/>
</dbReference>
<accession>A0A5C6EAE9</accession>
<dbReference type="EMBL" id="SJPY01000001">
    <property type="protein sequence ID" value="TWU45464.1"/>
    <property type="molecule type" value="Genomic_DNA"/>
</dbReference>
<evidence type="ECO:0000256" key="4">
    <source>
        <dbReference type="ARBA" id="ARBA00022679"/>
    </source>
</evidence>
<dbReference type="CDD" id="cd01421">
    <property type="entry name" value="IMPCH"/>
    <property type="match status" value="1"/>
</dbReference>
<dbReference type="NCBIfam" id="TIGR00355">
    <property type="entry name" value="purH"/>
    <property type="match status" value="1"/>
</dbReference>
<comment type="domain">
    <text evidence="10">The IMP cyclohydrolase activity resides in the N-terminal region.</text>
</comment>
<dbReference type="SMART" id="SM00798">
    <property type="entry name" value="AICARFT_IMPCHas"/>
    <property type="match status" value="1"/>
</dbReference>
<dbReference type="GO" id="GO:0006189">
    <property type="term" value="P:'de novo' IMP biosynthetic process"/>
    <property type="evidence" value="ECO:0007669"/>
    <property type="project" value="UniProtKB-UniRule"/>
</dbReference>
<organism evidence="12 13">
    <name type="scientific">Novipirellula aureliae</name>
    <dbReference type="NCBI Taxonomy" id="2527966"/>
    <lineage>
        <taxon>Bacteria</taxon>
        <taxon>Pseudomonadati</taxon>
        <taxon>Planctomycetota</taxon>
        <taxon>Planctomycetia</taxon>
        <taxon>Pirellulales</taxon>
        <taxon>Pirellulaceae</taxon>
        <taxon>Novipirellula</taxon>
    </lineage>
</organism>
<evidence type="ECO:0000256" key="2">
    <source>
        <dbReference type="ARBA" id="ARBA00004954"/>
    </source>
</evidence>
<evidence type="ECO:0000256" key="9">
    <source>
        <dbReference type="ARBA" id="ARBA00050687"/>
    </source>
</evidence>
<dbReference type="PROSITE" id="PS51855">
    <property type="entry name" value="MGS"/>
    <property type="match status" value="1"/>
</dbReference>
<dbReference type="Gene3D" id="3.40.140.20">
    <property type="match status" value="2"/>
</dbReference>
<comment type="caution">
    <text evidence="12">The sequence shown here is derived from an EMBL/GenBank/DDBJ whole genome shotgun (WGS) entry which is preliminary data.</text>
</comment>
<comment type="similarity">
    <text evidence="3 10">Belongs to the PurH family.</text>
</comment>
<dbReference type="InterPro" id="IPR011607">
    <property type="entry name" value="MGS-like_dom"/>
</dbReference>